<proteinExistence type="predicted"/>
<dbReference type="Proteomes" id="UP000195557">
    <property type="component" value="Unassembled WGS sequence"/>
</dbReference>
<sequence>MLAQKFTISAKAVNVTSAKVQKRGQTIVRRNSKGGEEGARDFGNSRSNTRAMGVGHGRWVEKTR</sequence>
<organism evidence="2">
    <name type="scientific">Ostreococcus tauri</name>
    <name type="common">Marine green alga</name>
    <dbReference type="NCBI Taxonomy" id="70448"/>
    <lineage>
        <taxon>Eukaryota</taxon>
        <taxon>Viridiplantae</taxon>
        <taxon>Chlorophyta</taxon>
        <taxon>Mamiellophyceae</taxon>
        <taxon>Mamiellales</taxon>
        <taxon>Bathycoccaceae</taxon>
        <taxon>Ostreococcus</taxon>
    </lineage>
</organism>
<dbReference type="EMBL" id="KZ155784">
    <property type="protein sequence ID" value="OUS46135.1"/>
    <property type="molecule type" value="Genomic_DNA"/>
</dbReference>
<name>A0A1Y5IGL5_OSTTA</name>
<protein>
    <submittedName>
        <fullName evidence="2">Uncharacterized protein</fullName>
    </submittedName>
</protein>
<evidence type="ECO:0000313" key="2">
    <source>
        <dbReference type="EMBL" id="OUS46135.1"/>
    </source>
</evidence>
<evidence type="ECO:0000256" key="1">
    <source>
        <dbReference type="SAM" id="MobiDB-lite"/>
    </source>
</evidence>
<accession>A0A1Y5IGL5</accession>
<gene>
    <name evidence="2" type="ORF">BE221DRAFT_74804</name>
</gene>
<dbReference type="AlphaFoldDB" id="A0A1Y5IGL5"/>
<feature type="region of interest" description="Disordered" evidence="1">
    <location>
        <begin position="31"/>
        <end position="64"/>
    </location>
</feature>
<reference evidence="2" key="1">
    <citation type="submission" date="2017-04" db="EMBL/GenBank/DDBJ databases">
        <title>Population genomics of picophytoplankton unveils novel chromosome hypervariability.</title>
        <authorList>
            <consortium name="DOE Joint Genome Institute"/>
            <person name="Blanc-Mathieu R."/>
            <person name="Krasovec M."/>
            <person name="Hebrard M."/>
            <person name="Yau S."/>
            <person name="Desgranges E."/>
            <person name="Martin J."/>
            <person name="Schackwitz W."/>
            <person name="Kuo A."/>
            <person name="Salin G."/>
            <person name="Donnadieu C."/>
            <person name="Desdevises Y."/>
            <person name="Sanchez-Ferandin S."/>
            <person name="Moreau H."/>
            <person name="Rivals E."/>
            <person name="Grigoriev I.V."/>
            <person name="Grimsley N."/>
            <person name="Eyre-Walker A."/>
            <person name="Piganeau G."/>
        </authorList>
    </citation>
    <scope>NUCLEOTIDE SEQUENCE [LARGE SCALE GENOMIC DNA]</scope>
    <source>
        <strain evidence="2">RCC 1115</strain>
    </source>
</reference>